<organism evidence="1 2">
    <name type="scientific">Embleya scabrispora</name>
    <dbReference type="NCBI Taxonomy" id="159449"/>
    <lineage>
        <taxon>Bacteria</taxon>
        <taxon>Bacillati</taxon>
        <taxon>Actinomycetota</taxon>
        <taxon>Actinomycetes</taxon>
        <taxon>Kitasatosporales</taxon>
        <taxon>Streptomycetaceae</taxon>
        <taxon>Embleya</taxon>
    </lineage>
</organism>
<dbReference type="EMBL" id="MWQN01000001">
    <property type="protein sequence ID" value="OPC79807.1"/>
    <property type="molecule type" value="Genomic_DNA"/>
</dbReference>
<comment type="caution">
    <text evidence="1">The sequence shown here is derived from an EMBL/GenBank/DDBJ whole genome shotgun (WGS) entry which is preliminary data.</text>
</comment>
<dbReference type="Proteomes" id="UP000190037">
    <property type="component" value="Unassembled WGS sequence"/>
</dbReference>
<dbReference type="OrthoDB" id="4524639at2"/>
<keyword evidence="2" id="KW-1185">Reference proteome</keyword>
<evidence type="ECO:0000313" key="1">
    <source>
        <dbReference type="EMBL" id="OPC79807.1"/>
    </source>
</evidence>
<accession>A0A1T3NSC9</accession>
<proteinExistence type="predicted"/>
<name>A0A1T3NSC9_9ACTN</name>
<dbReference type="AlphaFoldDB" id="A0A1T3NSC9"/>
<gene>
    <name evidence="1" type="ORF">B4N89_01590</name>
</gene>
<evidence type="ECO:0000313" key="2">
    <source>
        <dbReference type="Proteomes" id="UP000190037"/>
    </source>
</evidence>
<dbReference type="RefSeq" id="WP_078974077.1">
    <property type="nucleotide sequence ID" value="NZ_MWQN01000001.1"/>
</dbReference>
<sequence>MKHDISLEWDSDPRADLRAATEVYAAVGLPAPTASADAATPADPGHRIGTVRARRDGRLLGWVSLYGNGEAGVTAQGERADRLARRLVHGSYGANPGVTTEERAAFVSMYRRAAERARAGGASMLHWSGTDTGPEGDAARALGARATGEIARIWTVDPRGWWAPGGLPAIRVRTLSPPLVGLIGEGAELTVDVADDLAYLNAGEAITAPGVAPDILGALVAALVDLLRRERPDVRELAVFEFDGDTEGAVRLALPLAGLRIAHRVVDFELPLT</sequence>
<reference evidence="1 2" key="1">
    <citation type="submission" date="2017-03" db="EMBL/GenBank/DDBJ databases">
        <title>Draft genome sequence of Streptomyces scabrisporus NF3, endophyte isolated from Amphipterygium adstringens.</title>
        <authorList>
            <person name="Vazquez M."/>
            <person name="Ceapa C.D."/>
            <person name="Rodriguez Luna D."/>
            <person name="Sanchez Esquivel S."/>
        </authorList>
    </citation>
    <scope>NUCLEOTIDE SEQUENCE [LARGE SCALE GENOMIC DNA]</scope>
    <source>
        <strain evidence="1 2">NF3</strain>
    </source>
</reference>
<protein>
    <submittedName>
        <fullName evidence="1">Uncharacterized protein</fullName>
    </submittedName>
</protein>